<evidence type="ECO:0000256" key="3">
    <source>
        <dbReference type="ARBA" id="ARBA00022630"/>
    </source>
</evidence>
<dbReference type="eggNOG" id="arCOG01069">
    <property type="taxonomic scope" value="Archaea"/>
</dbReference>
<dbReference type="Pfam" id="PF07992">
    <property type="entry name" value="Pyr_redox_2"/>
    <property type="match status" value="1"/>
</dbReference>
<dbReference type="PRINTS" id="PR00368">
    <property type="entry name" value="FADPNR"/>
</dbReference>
<proteinExistence type="inferred from homology"/>
<gene>
    <name evidence="7" type="ordered locus">MSWAN_2349</name>
</gene>
<evidence type="ECO:0000259" key="6">
    <source>
        <dbReference type="Pfam" id="PF07992"/>
    </source>
</evidence>
<comment type="cofactor">
    <cofactor evidence="1">
        <name>FAD</name>
        <dbReference type="ChEBI" id="CHEBI:57692"/>
    </cofactor>
</comment>
<dbReference type="PANTHER" id="PTHR43429">
    <property type="entry name" value="PYRIDINE NUCLEOTIDE-DISULFIDE OXIDOREDUCTASE DOMAIN-CONTAINING"/>
    <property type="match status" value="1"/>
</dbReference>
<dbReference type="AlphaFoldDB" id="F6D5Y4"/>
<dbReference type="EMBL" id="CP002772">
    <property type="protein sequence ID" value="AEG19354.1"/>
    <property type="molecule type" value="Genomic_DNA"/>
</dbReference>
<dbReference type="InterPro" id="IPR036188">
    <property type="entry name" value="FAD/NAD-bd_sf"/>
</dbReference>
<dbReference type="SUPFAM" id="SSF51905">
    <property type="entry name" value="FAD/NAD(P)-binding domain"/>
    <property type="match status" value="1"/>
</dbReference>
<evidence type="ECO:0000256" key="2">
    <source>
        <dbReference type="ARBA" id="ARBA00009130"/>
    </source>
</evidence>
<keyword evidence="3" id="KW-0285">Flavoprotein</keyword>
<dbReference type="EC" id="1.8.1.14" evidence="7"/>
<dbReference type="InterPro" id="IPR050260">
    <property type="entry name" value="FAD-bd_OxRdtase"/>
</dbReference>
<dbReference type="SUPFAM" id="SSF55424">
    <property type="entry name" value="FAD/NAD-linked reductases, dimerisation (C-terminal) domain"/>
    <property type="match status" value="1"/>
</dbReference>
<dbReference type="KEGG" id="mew:MSWAN_2349"/>
<feature type="domain" description="Pyridine nucleotide-disulphide oxidoreductase dimerisation" evidence="5">
    <location>
        <begin position="334"/>
        <end position="428"/>
    </location>
</feature>
<dbReference type="RefSeq" id="WP_013826853.1">
    <property type="nucleotide sequence ID" value="NC_015574.1"/>
</dbReference>
<name>F6D5Y4_METPW</name>
<dbReference type="Gene3D" id="3.50.50.60">
    <property type="entry name" value="FAD/NAD(P)-binding domain"/>
    <property type="match status" value="2"/>
</dbReference>
<evidence type="ECO:0000256" key="4">
    <source>
        <dbReference type="ARBA" id="ARBA00022827"/>
    </source>
</evidence>
<evidence type="ECO:0000259" key="5">
    <source>
        <dbReference type="Pfam" id="PF02852"/>
    </source>
</evidence>
<dbReference type="Pfam" id="PF02852">
    <property type="entry name" value="Pyr_redox_dim"/>
    <property type="match status" value="1"/>
</dbReference>
<dbReference type="InterPro" id="IPR004099">
    <property type="entry name" value="Pyr_nucl-diS_OxRdtase_dimer"/>
</dbReference>
<comment type="similarity">
    <text evidence="2">Belongs to the class-III pyridine nucleotide-disulfide oxidoreductase family.</text>
</comment>
<dbReference type="PANTHER" id="PTHR43429:SF3">
    <property type="entry name" value="NITRITE REDUCTASE [NAD(P)H]"/>
    <property type="match status" value="1"/>
</dbReference>
<dbReference type="STRING" id="868131.MSWAN_2349"/>
<evidence type="ECO:0000313" key="7">
    <source>
        <dbReference type="EMBL" id="AEG19354.1"/>
    </source>
</evidence>
<dbReference type="InterPro" id="IPR023753">
    <property type="entry name" value="FAD/NAD-binding_dom"/>
</dbReference>
<keyword evidence="8" id="KW-1185">Reference proteome</keyword>
<keyword evidence="7" id="KW-0560">Oxidoreductase</keyword>
<feature type="domain" description="FAD/NAD(P)-binding" evidence="6">
    <location>
        <begin position="1"/>
        <end position="290"/>
    </location>
</feature>
<protein>
    <submittedName>
        <fullName evidence="7">CoA-disulfide reductase</fullName>
        <ecNumber evidence="7">1.8.1.14</ecNumber>
    </submittedName>
</protein>
<organism evidence="7 8">
    <name type="scientific">Methanobacterium paludis (strain DSM 25820 / JCM 18151 / SWAN1)</name>
    <dbReference type="NCBI Taxonomy" id="868131"/>
    <lineage>
        <taxon>Archaea</taxon>
        <taxon>Methanobacteriati</taxon>
        <taxon>Methanobacteriota</taxon>
        <taxon>Methanomada group</taxon>
        <taxon>Methanobacteria</taxon>
        <taxon>Methanobacteriales</taxon>
        <taxon>Methanobacteriaceae</taxon>
        <taxon>Methanobacterium</taxon>
    </lineage>
</organism>
<dbReference type="HOGENOM" id="CLU_003291_1_3_2"/>
<evidence type="ECO:0000313" key="8">
    <source>
        <dbReference type="Proteomes" id="UP000009231"/>
    </source>
</evidence>
<sequence>MKVVVIGSGAAGLTAASNIRKYDEKAEITVITREEYLAYSPCAIPYVLGGEIKSFESIIMHEPEDYKKKGINVVREAEVYDIVSHENKVEYRVKEEEKEINKSVQYDYLIIATGGAPFIPPVEGINLKGVFKVRTIEDGMKIRKWAENIKNAVVIGAGAIGLETGYELKKFGLDVVVTEMLPQIFPRSLDPDMALIVQKYLEGQGVKIVLGNPVGKILGEEKVETAVVGDETLKTDMVIMATGVRPQVKLADKAGCKLGRWAVEVNEKMQTSIPNIYAVGDCVEVVDAITGQNTLSPFGTTAVRQGKVAAKNIAGKDSKFNPVLNSSVSQIGAVEIGAVGLTETAANLNGIEVVTGKIKALTRARYYPGCKPIYIKLICNSEGRILGCQIIAKETVAERVDTMAIAISKGVTCNELIGMEFSYAPPLSMVVDPFVQAAEDACEKLKNNTIE</sequence>
<evidence type="ECO:0000256" key="1">
    <source>
        <dbReference type="ARBA" id="ARBA00001974"/>
    </source>
</evidence>
<dbReference type="Proteomes" id="UP000009231">
    <property type="component" value="Chromosome"/>
</dbReference>
<reference evidence="7 8" key="1">
    <citation type="journal article" date="2014" name="Int. J. Syst. Evol. Microbiol.">
        <title>Methanobacterium paludis sp. nov. and a novel strain of Methanobacterium lacus isolated from northern peatlands.</title>
        <authorList>
            <person name="Cadillo-Quiroz H."/>
            <person name="Brauer S.L."/>
            <person name="Goodson N."/>
            <person name="Yavitt J.B."/>
            <person name="Zinder S.H."/>
        </authorList>
    </citation>
    <scope>NUCLEOTIDE SEQUENCE [LARGE SCALE GENOMIC DNA]</scope>
    <source>
        <strain evidence="8">DSM 25820 / JCM 18151 / SWAN1</strain>
    </source>
</reference>
<dbReference type="PRINTS" id="PR00411">
    <property type="entry name" value="PNDRDTASEI"/>
</dbReference>
<dbReference type="InterPro" id="IPR016156">
    <property type="entry name" value="FAD/NAD-linked_Rdtase_dimer_sf"/>
</dbReference>
<accession>F6D5Y4</accession>
<dbReference type="OrthoDB" id="27922at2157"/>
<dbReference type="GO" id="GO:0050451">
    <property type="term" value="F:CoA-disulfide reductase (NADPH) activity"/>
    <property type="evidence" value="ECO:0007669"/>
    <property type="project" value="UniProtKB-EC"/>
</dbReference>
<dbReference type="GeneID" id="10669878"/>
<keyword evidence="4" id="KW-0274">FAD</keyword>